<feature type="region of interest" description="Disordered" evidence="1">
    <location>
        <begin position="541"/>
        <end position="588"/>
    </location>
</feature>
<gene>
    <name evidence="3" type="ORF">NKR23_g8321</name>
</gene>
<keyword evidence="2" id="KW-0472">Membrane</keyword>
<evidence type="ECO:0000256" key="1">
    <source>
        <dbReference type="SAM" id="MobiDB-lite"/>
    </source>
</evidence>
<dbReference type="Proteomes" id="UP001174694">
    <property type="component" value="Unassembled WGS sequence"/>
</dbReference>
<feature type="compositionally biased region" description="Polar residues" evidence="1">
    <location>
        <begin position="383"/>
        <end position="393"/>
    </location>
</feature>
<feature type="region of interest" description="Disordered" evidence="1">
    <location>
        <begin position="251"/>
        <end position="282"/>
    </location>
</feature>
<keyword evidence="2" id="KW-1133">Transmembrane helix</keyword>
<proteinExistence type="predicted"/>
<evidence type="ECO:0000313" key="4">
    <source>
        <dbReference type="Proteomes" id="UP001174694"/>
    </source>
</evidence>
<feature type="region of interest" description="Disordered" evidence="1">
    <location>
        <begin position="365"/>
        <end position="519"/>
    </location>
</feature>
<feature type="compositionally biased region" description="Low complexity" evidence="1">
    <location>
        <begin position="477"/>
        <end position="492"/>
    </location>
</feature>
<evidence type="ECO:0000313" key="3">
    <source>
        <dbReference type="EMBL" id="KAJ9138595.1"/>
    </source>
</evidence>
<feature type="compositionally biased region" description="Polar residues" evidence="1">
    <location>
        <begin position="155"/>
        <end position="187"/>
    </location>
</feature>
<reference evidence="3" key="1">
    <citation type="submission" date="2022-07" db="EMBL/GenBank/DDBJ databases">
        <title>Fungi with potential for degradation of polypropylene.</title>
        <authorList>
            <person name="Gostincar C."/>
        </authorList>
    </citation>
    <scope>NUCLEOTIDE SEQUENCE</scope>
    <source>
        <strain evidence="3">EXF-13308</strain>
    </source>
</reference>
<sequence length="588" mass="60820">MELDNSNCACPFNTEKSGIYNGQSAPECLSECRSDFLLKAAGNDTISQDVCDRLQAADDASQQTTFWPLYWCDVSLCGVWIDPKNVYGQDPNVDLIINTCHNLGVEPISDSGPPPDGYDCTFCNSGTPKQGGAVSSGSLSASGLATAPQVTTSVVRLPSSTSGAESTQTSEAKASTTPVVPQASGTTGHDAPPVSSKGGISTETKIAIGVCSAVGFIAIALLAFLLLLRHKRREQSYPSTLRKRIRITHDFSAPGAGSPAPLISPANSTTSEGRPPLTPPLRLRDRKFLPSILQQAVTRQGSPPPFGSPLYADHLRDDFFPSSPICAPTTNKLEPRQEKAGKVLGFKSAPPPVSFSLPRSSLGSYAASGTTTLGSSSLRREVVSTSTDGTYPNANIGIAVLPDSAVSTPPSSPTRPPRPHDTPLEIPGLLTAKAVPGPPPNRGLPPPPLSPPPTSPLPVSPLSPPPPAFLTRGSGTAPHAARLASPSASPLSYQRGLPAASVEPTKGRTQDARDSWGSWAGTGSALGGLGVAISSPAHVGNDGASKVLRMQAQVPDGSRSPGLSSPQEAGAGAPLLHEEDLETLGGRY</sequence>
<dbReference type="AlphaFoldDB" id="A0AA38RIJ0"/>
<accession>A0AA38RIJ0</accession>
<dbReference type="EMBL" id="JANBVO010000029">
    <property type="protein sequence ID" value="KAJ9138595.1"/>
    <property type="molecule type" value="Genomic_DNA"/>
</dbReference>
<evidence type="ECO:0000256" key="2">
    <source>
        <dbReference type="SAM" id="Phobius"/>
    </source>
</evidence>
<feature type="compositionally biased region" description="Low complexity" evidence="1">
    <location>
        <begin position="365"/>
        <end position="377"/>
    </location>
</feature>
<protein>
    <submittedName>
        <fullName evidence="3">Uncharacterized protein</fullName>
    </submittedName>
</protein>
<comment type="caution">
    <text evidence="3">The sequence shown here is derived from an EMBL/GenBank/DDBJ whole genome shotgun (WGS) entry which is preliminary data.</text>
</comment>
<feature type="compositionally biased region" description="Basic and acidic residues" evidence="1">
    <location>
        <begin position="505"/>
        <end position="514"/>
    </location>
</feature>
<name>A0AA38RIJ0_9PEZI</name>
<keyword evidence="4" id="KW-1185">Reference proteome</keyword>
<feature type="region of interest" description="Disordered" evidence="1">
    <location>
        <begin position="155"/>
        <end position="199"/>
    </location>
</feature>
<organism evidence="3 4">
    <name type="scientific">Pleurostoma richardsiae</name>
    <dbReference type="NCBI Taxonomy" id="41990"/>
    <lineage>
        <taxon>Eukaryota</taxon>
        <taxon>Fungi</taxon>
        <taxon>Dikarya</taxon>
        <taxon>Ascomycota</taxon>
        <taxon>Pezizomycotina</taxon>
        <taxon>Sordariomycetes</taxon>
        <taxon>Sordariomycetidae</taxon>
        <taxon>Calosphaeriales</taxon>
        <taxon>Pleurostomataceae</taxon>
        <taxon>Pleurostoma</taxon>
    </lineage>
</organism>
<feature type="transmembrane region" description="Helical" evidence="2">
    <location>
        <begin position="206"/>
        <end position="228"/>
    </location>
</feature>
<keyword evidence="2" id="KW-0812">Transmembrane</keyword>
<feature type="compositionally biased region" description="Pro residues" evidence="1">
    <location>
        <begin position="436"/>
        <end position="468"/>
    </location>
</feature>